<dbReference type="PANTHER" id="PTHR33337">
    <property type="entry name" value="GFA DOMAIN-CONTAINING PROTEIN"/>
    <property type="match status" value="1"/>
</dbReference>
<evidence type="ECO:0000256" key="2">
    <source>
        <dbReference type="ARBA" id="ARBA00022723"/>
    </source>
</evidence>
<evidence type="ECO:0000256" key="4">
    <source>
        <dbReference type="ARBA" id="ARBA00023239"/>
    </source>
</evidence>
<evidence type="ECO:0000313" key="6">
    <source>
        <dbReference type="EMBL" id="RYC07119.1"/>
    </source>
</evidence>
<comment type="similarity">
    <text evidence="1">Belongs to the Gfa family.</text>
</comment>
<dbReference type="InterPro" id="IPR006913">
    <property type="entry name" value="CENP-V/GFA"/>
</dbReference>
<dbReference type="AlphaFoldDB" id="A0A4Q2SSG8"/>
<evidence type="ECO:0000259" key="5">
    <source>
        <dbReference type="PROSITE" id="PS51891"/>
    </source>
</evidence>
<dbReference type="Pfam" id="PF04828">
    <property type="entry name" value="GFA"/>
    <property type="match status" value="1"/>
</dbReference>
<dbReference type="GO" id="GO:0046872">
    <property type="term" value="F:metal ion binding"/>
    <property type="evidence" value="ECO:0007669"/>
    <property type="project" value="UniProtKB-KW"/>
</dbReference>
<dbReference type="PANTHER" id="PTHR33337:SF40">
    <property type="entry name" value="CENP-V_GFA DOMAIN-CONTAINING PROTEIN-RELATED"/>
    <property type="match status" value="1"/>
</dbReference>
<keyword evidence="7" id="KW-1185">Reference proteome</keyword>
<dbReference type="OrthoDB" id="9786619at2"/>
<dbReference type="Gene3D" id="3.90.1590.10">
    <property type="entry name" value="glutathione-dependent formaldehyde- activating enzyme (gfa)"/>
    <property type="match status" value="1"/>
</dbReference>
<dbReference type="SUPFAM" id="SSF51316">
    <property type="entry name" value="Mss4-like"/>
    <property type="match status" value="1"/>
</dbReference>
<keyword evidence="2" id="KW-0479">Metal-binding</keyword>
<dbReference type="PROSITE" id="PS51891">
    <property type="entry name" value="CENP_V_GFA"/>
    <property type="match status" value="1"/>
</dbReference>
<name>A0A4Q2SSG8_9ACTN</name>
<evidence type="ECO:0000256" key="3">
    <source>
        <dbReference type="ARBA" id="ARBA00022833"/>
    </source>
</evidence>
<dbReference type="GO" id="GO:0016846">
    <property type="term" value="F:carbon-sulfur lyase activity"/>
    <property type="evidence" value="ECO:0007669"/>
    <property type="project" value="InterPro"/>
</dbReference>
<sequence length="133" mass="14429">MSTHDEPARGRSLCGAVAYVVRGDLRPVVNCHCARCRRFTGHHVAVTAAAVDDLEVVDARGDLTWFAVSGAAYAFCRACGSSLFWRSEDSPGTWSICAGTLEVPTHLSTAEAWWVSEASDYAARPDLPERLTE</sequence>
<accession>A0A4Q2SSG8</accession>
<feature type="domain" description="CENP-V/GFA" evidence="5">
    <location>
        <begin position="8"/>
        <end position="133"/>
    </location>
</feature>
<dbReference type="RefSeq" id="WP_129427810.1">
    <property type="nucleotide sequence ID" value="NZ_SDWV01000017.1"/>
</dbReference>
<proteinExistence type="inferred from homology"/>
<dbReference type="EMBL" id="SDWV01000017">
    <property type="protein sequence ID" value="RYC07119.1"/>
    <property type="molecule type" value="Genomic_DNA"/>
</dbReference>
<organism evidence="6 7">
    <name type="scientific">Nocardioides zhouii</name>
    <dbReference type="NCBI Taxonomy" id="1168729"/>
    <lineage>
        <taxon>Bacteria</taxon>
        <taxon>Bacillati</taxon>
        <taxon>Actinomycetota</taxon>
        <taxon>Actinomycetes</taxon>
        <taxon>Propionibacteriales</taxon>
        <taxon>Nocardioidaceae</taxon>
        <taxon>Nocardioides</taxon>
    </lineage>
</organism>
<reference evidence="6 7" key="1">
    <citation type="submission" date="2019-01" db="EMBL/GenBank/DDBJ databases">
        <title>Novel species of Nocardioides.</title>
        <authorList>
            <person name="Liu Q."/>
            <person name="X Y.-H."/>
        </authorList>
    </citation>
    <scope>NUCLEOTIDE SEQUENCE [LARGE SCALE GENOMIC DNA]</scope>
    <source>
        <strain evidence="6 7">HLT2-9</strain>
    </source>
</reference>
<evidence type="ECO:0000313" key="7">
    <source>
        <dbReference type="Proteomes" id="UP000291101"/>
    </source>
</evidence>
<dbReference type="InterPro" id="IPR011057">
    <property type="entry name" value="Mss4-like_sf"/>
</dbReference>
<evidence type="ECO:0000256" key="1">
    <source>
        <dbReference type="ARBA" id="ARBA00005495"/>
    </source>
</evidence>
<comment type="caution">
    <text evidence="6">The sequence shown here is derived from an EMBL/GenBank/DDBJ whole genome shotgun (WGS) entry which is preliminary data.</text>
</comment>
<keyword evidence="3" id="KW-0862">Zinc</keyword>
<gene>
    <name evidence="6" type="ORF">EUA94_15575</name>
</gene>
<protein>
    <submittedName>
        <fullName evidence="6">GFA family protein</fullName>
    </submittedName>
</protein>
<keyword evidence="4" id="KW-0456">Lyase</keyword>
<dbReference type="Proteomes" id="UP000291101">
    <property type="component" value="Unassembled WGS sequence"/>
</dbReference>